<dbReference type="Proteomes" id="UP001156921">
    <property type="component" value="Unassembled WGS sequence"/>
</dbReference>
<comment type="caution">
    <text evidence="2">The sequence shown here is derived from an EMBL/GenBank/DDBJ whole genome shotgun (WGS) entry which is preliminary data.</text>
</comment>
<feature type="signal peptide" evidence="1">
    <location>
        <begin position="1"/>
        <end position="19"/>
    </location>
</feature>
<dbReference type="SUPFAM" id="SSF55298">
    <property type="entry name" value="YjgF-like"/>
    <property type="match status" value="1"/>
</dbReference>
<dbReference type="InterPro" id="IPR035959">
    <property type="entry name" value="RutC-like_sf"/>
</dbReference>
<evidence type="ECO:0000256" key="1">
    <source>
        <dbReference type="SAM" id="SignalP"/>
    </source>
</evidence>
<protein>
    <recommendedName>
        <fullName evidence="4">RidA family protein</fullName>
    </recommendedName>
</protein>
<proteinExistence type="predicted"/>
<keyword evidence="1" id="KW-0732">Signal</keyword>
<evidence type="ECO:0008006" key="4">
    <source>
        <dbReference type="Google" id="ProtNLM"/>
    </source>
</evidence>
<keyword evidence="3" id="KW-1185">Reference proteome</keyword>
<accession>A0ABQ6BIT6</accession>
<feature type="chain" id="PRO_5047204744" description="RidA family protein" evidence="1">
    <location>
        <begin position="20"/>
        <end position="175"/>
    </location>
</feature>
<dbReference type="EMBL" id="BSOY01000039">
    <property type="protein sequence ID" value="GLS01823.1"/>
    <property type="molecule type" value="Genomic_DNA"/>
</dbReference>
<evidence type="ECO:0000313" key="2">
    <source>
        <dbReference type="EMBL" id="GLS01823.1"/>
    </source>
</evidence>
<sequence>MRLSAALVLSVLIQSSAMAQTAPTFPLRLPSPGGEVIIPSRGGQYAHDQVGYAPARRAGDTLYVSGGIVFRGEGEGSDAAAFEAQVRRTLTGLNRTLEAAGATMDDVALVNSFHVWEGPDFTGSRMEQIEIIARVWREFAQGPRPAWTAVGTTGLLGTGGIVEIQLTAHAPAGAD</sequence>
<gene>
    <name evidence="2" type="ORF">GCM10007859_18390</name>
</gene>
<organism evidence="2 3">
    <name type="scientific">Brevundimonas denitrificans</name>
    <dbReference type="NCBI Taxonomy" id="1443434"/>
    <lineage>
        <taxon>Bacteria</taxon>
        <taxon>Pseudomonadati</taxon>
        <taxon>Pseudomonadota</taxon>
        <taxon>Alphaproteobacteria</taxon>
        <taxon>Caulobacterales</taxon>
        <taxon>Caulobacteraceae</taxon>
        <taxon>Brevundimonas</taxon>
    </lineage>
</organism>
<reference evidence="3" key="1">
    <citation type="journal article" date="2019" name="Int. J. Syst. Evol. Microbiol.">
        <title>The Global Catalogue of Microorganisms (GCM) 10K type strain sequencing project: providing services to taxonomists for standard genome sequencing and annotation.</title>
        <authorList>
            <consortium name="The Broad Institute Genomics Platform"/>
            <consortium name="The Broad Institute Genome Sequencing Center for Infectious Disease"/>
            <person name="Wu L."/>
            <person name="Ma J."/>
        </authorList>
    </citation>
    <scope>NUCLEOTIDE SEQUENCE [LARGE SCALE GENOMIC DNA]</scope>
    <source>
        <strain evidence="3">NBRC 110107</strain>
    </source>
</reference>
<dbReference type="RefSeq" id="WP_284222686.1">
    <property type="nucleotide sequence ID" value="NZ_BSOY01000039.1"/>
</dbReference>
<dbReference type="Pfam" id="PF01042">
    <property type="entry name" value="Ribonuc_L-PSP"/>
    <property type="match status" value="1"/>
</dbReference>
<dbReference type="InterPro" id="IPR006175">
    <property type="entry name" value="YjgF/YER057c/UK114"/>
</dbReference>
<dbReference type="Gene3D" id="3.30.1330.40">
    <property type="entry name" value="RutC-like"/>
    <property type="match status" value="1"/>
</dbReference>
<name>A0ABQ6BIT6_9CAUL</name>
<evidence type="ECO:0000313" key="3">
    <source>
        <dbReference type="Proteomes" id="UP001156921"/>
    </source>
</evidence>